<dbReference type="InterPro" id="IPR025447">
    <property type="entry name" value="DUF4192"/>
</dbReference>
<evidence type="ECO:0000313" key="1">
    <source>
        <dbReference type="EMBL" id="ORA72602.1"/>
    </source>
</evidence>
<protein>
    <submittedName>
        <fullName evidence="1">Uncharacterized protein</fullName>
    </submittedName>
</protein>
<dbReference type="RefSeq" id="WP_083029647.1">
    <property type="nucleotide sequence ID" value="NZ_AP022618.1"/>
</dbReference>
<evidence type="ECO:0000313" key="2">
    <source>
        <dbReference type="Proteomes" id="UP000192801"/>
    </source>
</evidence>
<name>A0A1X0DK95_9MYCO</name>
<organism evidence="1 2">
    <name type="scientific">Mycolicibacterium insubricum</name>
    <dbReference type="NCBI Taxonomy" id="444597"/>
    <lineage>
        <taxon>Bacteria</taxon>
        <taxon>Bacillati</taxon>
        <taxon>Actinomycetota</taxon>
        <taxon>Actinomycetes</taxon>
        <taxon>Mycobacteriales</taxon>
        <taxon>Mycobacteriaceae</taxon>
        <taxon>Mycolicibacterium</taxon>
    </lineage>
</organism>
<dbReference type="Proteomes" id="UP000192801">
    <property type="component" value="Unassembled WGS sequence"/>
</dbReference>
<reference evidence="1 2" key="1">
    <citation type="submission" date="2016-12" db="EMBL/GenBank/DDBJ databases">
        <title>The new phylogeny of genus Mycobacterium.</title>
        <authorList>
            <person name="Tortoli E."/>
            <person name="Trovato A."/>
            <person name="Cirillo D.M."/>
        </authorList>
    </citation>
    <scope>NUCLEOTIDE SEQUENCE [LARGE SCALE GENOMIC DNA]</scope>
    <source>
        <strain evidence="1 2">DSM 45130</strain>
    </source>
</reference>
<comment type="caution">
    <text evidence="1">The sequence shown here is derived from an EMBL/GenBank/DDBJ whole genome shotgun (WGS) entry which is preliminary data.</text>
</comment>
<proteinExistence type="predicted"/>
<dbReference type="Pfam" id="PF13830">
    <property type="entry name" value="DUF4192"/>
    <property type="match status" value="1"/>
</dbReference>
<accession>A0A1X0DK95</accession>
<dbReference type="STRING" id="444597.BST26_04950"/>
<dbReference type="EMBL" id="MVHS01000007">
    <property type="protein sequence ID" value="ORA72602.1"/>
    <property type="molecule type" value="Genomic_DNA"/>
</dbReference>
<dbReference type="AlphaFoldDB" id="A0A1X0DK95"/>
<gene>
    <name evidence="1" type="ORF">BST26_04950</name>
</gene>
<sequence length="349" mass="36969">MRKQRNLPDFNKPGTLIAGLPAILGFEPEQSLVLVTLAHHQLGAVLRVDLDDGLPERLADLAGVVAAGGADAVVAVVVDADAAFRPDEVYLPVLADLADALADLGVQVVTGVIVDRVAAGGRWRCADGCGRRGRVDDPRLSPLAVAAVVEGRRLYPRRTDLAATVEIADPDRTAELEPLLAAAAEAAGAERRTAPQVCARREVEAAIELAQRLQSGRPLDDERLVAVGQSLTNIAVRDVLYGLAVGELADAAEELWETFARVLPGPWRVEALGLLAFSAYARGDGPLAGIALEAALRANPVHRMSVMLDSAMRGGLRPEDIRSLSRASYRQAAQIGVTLPQQVPDRRAG</sequence>
<keyword evidence="2" id="KW-1185">Reference proteome</keyword>
<dbReference type="OrthoDB" id="3264463at2"/>